<dbReference type="InterPro" id="IPR006847">
    <property type="entry name" value="IF2_N"/>
</dbReference>
<dbReference type="EMBL" id="JAFKCU010000001">
    <property type="protein sequence ID" value="MBN7814098.1"/>
    <property type="molecule type" value="Genomic_DNA"/>
</dbReference>
<dbReference type="RefSeq" id="WP_206584763.1">
    <property type="nucleotide sequence ID" value="NZ_JAFKCU010000001.1"/>
</dbReference>
<feature type="compositionally biased region" description="Basic and acidic residues" evidence="9">
    <location>
        <begin position="379"/>
        <end position="390"/>
    </location>
</feature>
<dbReference type="CDD" id="cd03692">
    <property type="entry name" value="mtIF2_IVc"/>
    <property type="match status" value="1"/>
</dbReference>
<comment type="subcellular location">
    <subcellularLocation>
        <location evidence="7">Cytoplasm</location>
    </subcellularLocation>
</comment>
<comment type="similarity">
    <text evidence="1 7 8">Belongs to the TRAFAC class translation factor GTPase superfamily. Classic translation factor GTPase family. IF-2 subfamily.</text>
</comment>
<dbReference type="InterPro" id="IPR023115">
    <property type="entry name" value="TIF_IF2_dom3"/>
</dbReference>
<dbReference type="SUPFAM" id="SSF50447">
    <property type="entry name" value="Translation proteins"/>
    <property type="match status" value="2"/>
</dbReference>
<dbReference type="CDD" id="cd01887">
    <property type="entry name" value="IF2_eIF5B"/>
    <property type="match status" value="1"/>
</dbReference>
<dbReference type="InterPro" id="IPR009000">
    <property type="entry name" value="Transl_B-barrel_sf"/>
</dbReference>
<dbReference type="SUPFAM" id="SSF52156">
    <property type="entry name" value="Initiation factor IF2/eIF5b, domain 3"/>
    <property type="match status" value="1"/>
</dbReference>
<dbReference type="InterPro" id="IPR027417">
    <property type="entry name" value="P-loop_NTPase"/>
</dbReference>
<feature type="compositionally biased region" description="Low complexity" evidence="9">
    <location>
        <begin position="325"/>
        <end position="334"/>
    </location>
</feature>
<comment type="caution">
    <text evidence="7">Lacks conserved residue(s) required for the propagation of feature annotation.</text>
</comment>
<feature type="domain" description="Tr-type G" evidence="10">
    <location>
        <begin position="475"/>
        <end position="645"/>
    </location>
</feature>
<keyword evidence="12" id="KW-1185">Reference proteome</keyword>
<dbReference type="InterPro" id="IPR036925">
    <property type="entry name" value="TIF_IF2_dom3_sf"/>
</dbReference>
<dbReference type="PROSITE" id="PS01176">
    <property type="entry name" value="IF2"/>
    <property type="match status" value="1"/>
</dbReference>
<dbReference type="InterPro" id="IPR000795">
    <property type="entry name" value="T_Tr_GTP-bd_dom"/>
</dbReference>
<dbReference type="Gene3D" id="1.10.10.2480">
    <property type="match status" value="1"/>
</dbReference>
<dbReference type="Pfam" id="PF22042">
    <property type="entry name" value="EF-G_D2"/>
    <property type="match status" value="1"/>
</dbReference>
<feature type="compositionally biased region" description="Basic and acidic residues" evidence="9">
    <location>
        <begin position="343"/>
        <end position="354"/>
    </location>
</feature>
<comment type="caution">
    <text evidence="11">The sequence shown here is derived from an EMBL/GenBank/DDBJ whole genome shotgun (WGS) entry which is preliminary data.</text>
</comment>
<dbReference type="Gene3D" id="3.40.50.300">
    <property type="entry name" value="P-loop containing nucleotide triphosphate hydrolases"/>
    <property type="match status" value="1"/>
</dbReference>
<dbReference type="InterPro" id="IPR000178">
    <property type="entry name" value="TF_IF2_bacterial-like"/>
</dbReference>
<dbReference type="PROSITE" id="PS51722">
    <property type="entry name" value="G_TR_2"/>
    <property type="match status" value="1"/>
</dbReference>
<feature type="compositionally biased region" description="Gly residues" evidence="9">
    <location>
        <begin position="313"/>
        <end position="324"/>
    </location>
</feature>
<evidence type="ECO:0000256" key="1">
    <source>
        <dbReference type="ARBA" id="ARBA00007733"/>
    </source>
</evidence>
<keyword evidence="7" id="KW-0963">Cytoplasm</keyword>
<evidence type="ECO:0000256" key="2">
    <source>
        <dbReference type="ARBA" id="ARBA00020675"/>
    </source>
</evidence>
<dbReference type="CDD" id="cd03702">
    <property type="entry name" value="IF2_mtIF2_II"/>
    <property type="match status" value="1"/>
</dbReference>
<dbReference type="Pfam" id="PF04760">
    <property type="entry name" value="IF2_N"/>
    <property type="match status" value="1"/>
</dbReference>
<evidence type="ECO:0000313" key="11">
    <source>
        <dbReference type="EMBL" id="MBN7814098.1"/>
    </source>
</evidence>
<dbReference type="Gene3D" id="3.40.50.10050">
    <property type="entry name" value="Translation initiation factor IF- 2, domain 3"/>
    <property type="match status" value="1"/>
</dbReference>
<dbReference type="Gene3D" id="2.40.30.10">
    <property type="entry name" value="Translation factors"/>
    <property type="match status" value="2"/>
</dbReference>
<feature type="compositionally biased region" description="Basic and acidic residues" evidence="9">
    <location>
        <begin position="55"/>
        <end position="89"/>
    </location>
</feature>
<evidence type="ECO:0000256" key="6">
    <source>
        <dbReference type="ARBA" id="ARBA00023134"/>
    </source>
</evidence>
<dbReference type="Pfam" id="PF00009">
    <property type="entry name" value="GTP_EFTU"/>
    <property type="match status" value="1"/>
</dbReference>
<feature type="compositionally biased region" description="Low complexity" evidence="9">
    <location>
        <begin position="229"/>
        <end position="244"/>
    </location>
</feature>
<dbReference type="PANTHER" id="PTHR43381">
    <property type="entry name" value="TRANSLATION INITIATION FACTOR IF-2-RELATED"/>
    <property type="match status" value="1"/>
</dbReference>
<dbReference type="Pfam" id="PF11987">
    <property type="entry name" value="IF-2"/>
    <property type="match status" value="1"/>
</dbReference>
<feature type="compositionally biased region" description="Basic and acidic residues" evidence="9">
    <location>
        <begin position="117"/>
        <end position="128"/>
    </location>
</feature>
<dbReference type="NCBIfam" id="TIGR00231">
    <property type="entry name" value="small_GTP"/>
    <property type="match status" value="1"/>
</dbReference>
<dbReference type="InterPro" id="IPR015760">
    <property type="entry name" value="TIF_IF2"/>
</dbReference>
<comment type="function">
    <text evidence="7 8">One of the essential components for the initiation of protein synthesis. Protects formylmethionyl-tRNA from spontaneous hydrolysis and promotes its binding to the 30S ribosomal subunits. Also involved in the hydrolysis of GTP during the formation of the 70S ribosomal complex.</text>
</comment>
<organism evidence="11 12">
    <name type="scientific">Algoriphagus pacificus</name>
    <dbReference type="NCBI Taxonomy" id="2811234"/>
    <lineage>
        <taxon>Bacteria</taxon>
        <taxon>Pseudomonadati</taxon>
        <taxon>Bacteroidota</taxon>
        <taxon>Cytophagia</taxon>
        <taxon>Cytophagales</taxon>
        <taxon>Cyclobacteriaceae</taxon>
        <taxon>Algoriphagus</taxon>
    </lineage>
</organism>
<evidence type="ECO:0000259" key="10">
    <source>
        <dbReference type="PROSITE" id="PS51722"/>
    </source>
</evidence>
<reference evidence="11 12" key="1">
    <citation type="submission" date="2021-03" db="EMBL/GenBank/DDBJ databases">
        <title>novel species isolated from a fishpond in China.</title>
        <authorList>
            <person name="Lu H."/>
            <person name="Cai Z."/>
        </authorList>
    </citation>
    <scope>NUCLEOTIDE SEQUENCE [LARGE SCALE GENOMIC DNA]</scope>
    <source>
        <strain evidence="11 12">YJ13C</strain>
    </source>
</reference>
<feature type="binding site" evidence="7">
    <location>
        <begin position="585"/>
        <end position="588"/>
    </location>
    <ligand>
        <name>GTP</name>
        <dbReference type="ChEBI" id="CHEBI:37565"/>
    </ligand>
</feature>
<name>A0ABS3CAL1_9BACT</name>
<dbReference type="InterPro" id="IPR044145">
    <property type="entry name" value="IF2_II"/>
</dbReference>
<keyword evidence="4 7" id="KW-0547">Nucleotide-binding</keyword>
<accession>A0ABS3CAL1</accession>
<feature type="binding site" evidence="7">
    <location>
        <begin position="484"/>
        <end position="491"/>
    </location>
    <ligand>
        <name>GTP</name>
        <dbReference type="ChEBI" id="CHEBI:37565"/>
    </ligand>
</feature>
<dbReference type="NCBIfam" id="TIGR00487">
    <property type="entry name" value="IF-2"/>
    <property type="match status" value="1"/>
</dbReference>
<evidence type="ECO:0000256" key="4">
    <source>
        <dbReference type="ARBA" id="ARBA00022741"/>
    </source>
</evidence>
<dbReference type="InterPro" id="IPR053905">
    <property type="entry name" value="EF-G-like_DII"/>
</dbReference>
<feature type="region of interest" description="Disordered" evidence="9">
    <location>
        <begin position="55"/>
        <end position="390"/>
    </location>
</feature>
<feature type="binding site" evidence="7">
    <location>
        <begin position="531"/>
        <end position="535"/>
    </location>
    <ligand>
        <name>GTP</name>
        <dbReference type="ChEBI" id="CHEBI:37565"/>
    </ligand>
</feature>
<evidence type="ECO:0000256" key="7">
    <source>
        <dbReference type="HAMAP-Rule" id="MF_00100"/>
    </source>
</evidence>
<dbReference type="Proteomes" id="UP000664480">
    <property type="component" value="Unassembled WGS sequence"/>
</dbReference>
<dbReference type="HAMAP" id="MF_00100_B">
    <property type="entry name" value="IF_2_B"/>
    <property type="match status" value="1"/>
</dbReference>
<keyword evidence="5 7" id="KW-0648">Protein biosynthesis</keyword>
<keyword evidence="3 7" id="KW-0396">Initiation factor</keyword>
<proteinExistence type="inferred from homology"/>
<dbReference type="PANTHER" id="PTHR43381:SF5">
    <property type="entry name" value="TR-TYPE G DOMAIN-CONTAINING PROTEIN"/>
    <property type="match status" value="1"/>
</dbReference>
<evidence type="ECO:0000256" key="5">
    <source>
        <dbReference type="ARBA" id="ARBA00022917"/>
    </source>
</evidence>
<gene>
    <name evidence="7 11" type="primary">infB</name>
    <name evidence="11" type="ORF">J0A69_01605</name>
</gene>
<dbReference type="GO" id="GO:0003743">
    <property type="term" value="F:translation initiation factor activity"/>
    <property type="evidence" value="ECO:0007669"/>
    <property type="project" value="UniProtKB-KW"/>
</dbReference>
<evidence type="ECO:0000256" key="3">
    <source>
        <dbReference type="ARBA" id="ARBA00022540"/>
    </source>
</evidence>
<feature type="compositionally biased region" description="Low complexity" evidence="9">
    <location>
        <begin position="171"/>
        <end position="189"/>
    </location>
</feature>
<evidence type="ECO:0000256" key="8">
    <source>
        <dbReference type="RuleBase" id="RU000644"/>
    </source>
</evidence>
<dbReference type="SUPFAM" id="SSF52540">
    <property type="entry name" value="P-loop containing nucleoside triphosphate hydrolases"/>
    <property type="match status" value="1"/>
</dbReference>
<keyword evidence="6 7" id="KW-0342">GTP-binding</keyword>
<sequence length="976" mass="106287">MSEEKMMRLGQIARKLNVGTATIVESMAKKGFEVENNPNSKISMEQVEMLRKEFKSSALDKEEASHLSIGKRHEPISMEPETPKQEKAPEPAPAPVETPKPAPTPAPASTPAPTQTPKEEVKPVKAEEPAPTPAPKPAAEPKAEPAPAKLETESPKLEGIKVLGKIDLSSNKPTQNQKQGGQGNQYKGNKPGGDNRKPQHQQRPGQENKKPGAPHQQNAPKQNTPPAKPTQAPKPAAQAPVNPASDETTPSELISAKADSLKGLTVLGKIELPADKPKKKGGPVASSDERGRDKKRPRKRIDKGGSNNAGNRNAGGPGQGGGNRPQGQKGNNQNRGGGQNRVQKAEPTQKEIQDQIKQTLARLQGNKPGGGKSKSRRDKKAERERETDLENEETKLLKVTEFISANDLAALLDVSVNQIISTCMSLGMFVSINQRLDAEAITIIADEFGYDVEFTKSIEDEIVEEVEDDPEDLIERAPIVTIMGHVDHGKTSLLDYIRTSKVTADEAGGITQHIGAYDVMTKTGHKIAFLDTPGHEAFTAMRARGAKITDVAIIVIAADDSIMPQTKEAINHAQVAGVPMIFAINKIDKPNANPNKIKEELANMNLLIEEWGGKYQSQELSAKTGEGVDELLEKVLLEAEVLELKANPDKNAVGTVIEASLDKGRGYVTTIMVQSGTLNIGDITLAGKHYGRVKAMFDHKGKKLKTAGPSTPVQLLGLSGAPQAGDIIKVYDTEREAREIANSREQIQREQNLRTKKHITLDEIGRRLAIGSFKELNIIIKGDVDGSVEALSDSLLKLSKDEVKVSIIHKGVGQISESDVLLASASDAIILGFQVRPSANAKKLAEQEEIEIRHYSIIYDAINQIKDAIEGMLEPEFEEVITGNIQVREVFKISKIGTVAGSYVMDGYITRKNKIRVIRDGIVIHEGEIDQLKRFKDDVAEVKAGYECGISIKNFNNIEIDDTIEGYEMREIKRKK</sequence>
<protein>
    <recommendedName>
        <fullName evidence="2 7">Translation initiation factor IF-2</fullName>
    </recommendedName>
</protein>
<evidence type="ECO:0000256" key="9">
    <source>
        <dbReference type="SAM" id="MobiDB-lite"/>
    </source>
</evidence>
<feature type="compositionally biased region" description="Basic and acidic residues" evidence="9">
    <location>
        <begin position="150"/>
        <end position="159"/>
    </location>
</feature>
<feature type="compositionally biased region" description="Pro residues" evidence="9">
    <location>
        <begin position="90"/>
        <end position="110"/>
    </location>
</feature>
<evidence type="ECO:0000313" key="12">
    <source>
        <dbReference type="Proteomes" id="UP000664480"/>
    </source>
</evidence>
<dbReference type="InterPro" id="IPR005225">
    <property type="entry name" value="Small_GTP-bd"/>
</dbReference>